<dbReference type="PANTHER" id="PTHR43345:SF5">
    <property type="entry name" value="3-ISOPROPYLMALATE DEHYDRATASE SMALL SUBUNIT"/>
    <property type="match status" value="1"/>
</dbReference>
<dbReference type="GO" id="GO:0003861">
    <property type="term" value="F:3-isopropylmalate dehydratase activity"/>
    <property type="evidence" value="ECO:0007669"/>
    <property type="project" value="UniProtKB-EC"/>
</dbReference>
<evidence type="ECO:0000256" key="6">
    <source>
        <dbReference type="ARBA" id="ARBA00022430"/>
    </source>
</evidence>
<evidence type="ECO:0000256" key="1">
    <source>
        <dbReference type="ARBA" id="ARBA00000491"/>
    </source>
</evidence>
<dbReference type="HAMAP" id="MF_01031">
    <property type="entry name" value="LeuD_type1"/>
    <property type="match status" value="1"/>
</dbReference>
<dbReference type="EMBL" id="CP134145">
    <property type="protein sequence ID" value="WNC72190.1"/>
    <property type="molecule type" value="Genomic_DNA"/>
</dbReference>
<keyword evidence="6 10" id="KW-0432">Leucine biosynthesis</keyword>
<evidence type="ECO:0000256" key="8">
    <source>
        <dbReference type="ARBA" id="ARBA00023239"/>
    </source>
</evidence>
<evidence type="ECO:0000313" key="12">
    <source>
        <dbReference type="EMBL" id="WNC72190.1"/>
    </source>
</evidence>
<dbReference type="RefSeq" id="WP_348391309.1">
    <property type="nucleotide sequence ID" value="NZ_CP134145.1"/>
</dbReference>
<comment type="pathway">
    <text evidence="3 10">Amino-acid biosynthesis; L-leucine biosynthesis; L-leucine from 3-methyl-2-oxobutanoate: step 2/4.</text>
</comment>
<comment type="function">
    <text evidence="2 10">Catalyzes the isomerization between 2-isopropylmalate and 3-isopropylmalate, via the formation of 2-isopropylmaleate.</text>
</comment>
<evidence type="ECO:0000256" key="7">
    <source>
        <dbReference type="ARBA" id="ARBA00022605"/>
    </source>
</evidence>
<dbReference type="InterPro" id="IPR004431">
    <property type="entry name" value="3-IsopropMal_deHydase_ssu"/>
</dbReference>
<evidence type="ECO:0000256" key="10">
    <source>
        <dbReference type="HAMAP-Rule" id="MF_01031"/>
    </source>
</evidence>
<protein>
    <recommendedName>
        <fullName evidence="10">3-isopropylmalate dehydratase small subunit</fullName>
        <ecNumber evidence="10">4.2.1.33</ecNumber>
    </recommendedName>
    <alternativeName>
        <fullName evidence="10">Alpha-IPM isomerase</fullName>
        <shortName evidence="10">IPMI</shortName>
    </alternativeName>
    <alternativeName>
        <fullName evidence="10">Isopropylmalate isomerase</fullName>
    </alternativeName>
</protein>
<dbReference type="InterPro" id="IPR033940">
    <property type="entry name" value="IPMI_Swivel"/>
</dbReference>
<keyword evidence="7 10" id="KW-0028">Amino-acid biosynthesis</keyword>
<evidence type="ECO:0000256" key="2">
    <source>
        <dbReference type="ARBA" id="ARBA00002695"/>
    </source>
</evidence>
<dbReference type="InterPro" id="IPR015928">
    <property type="entry name" value="Aconitase/3IPM_dehydase_swvl"/>
</dbReference>
<dbReference type="InterPro" id="IPR000573">
    <property type="entry name" value="AconitaseA/IPMdHydase_ssu_swvl"/>
</dbReference>
<dbReference type="SUPFAM" id="SSF52016">
    <property type="entry name" value="LeuD/IlvD-like"/>
    <property type="match status" value="1"/>
</dbReference>
<comment type="similarity">
    <text evidence="4 10">Belongs to the LeuD family. LeuD type 1 subfamily.</text>
</comment>
<keyword evidence="13" id="KW-1185">Reference proteome</keyword>
<sequence length="209" mass="23954">MQPFILHTGKVAPMDRANVDTDAMMPKQYLKCISKTGYGDWTFDDWRYLDAGDVGVDPKTRRKNPDFELNKPQFQHASILLGRENFGCGSSREHAVWGIRDMGFKVIIATSFADIFFNNCFNNGVLAISLSSEIIDSLFNQAKFGISMTIDLENQKIICEQQTINFEVDDMRRFKLLNGLDNIALTLEKVDKIKAFEQQHQHSHPYFFS</sequence>
<dbReference type="PANTHER" id="PTHR43345">
    <property type="entry name" value="3-ISOPROPYLMALATE DEHYDRATASE SMALL SUBUNIT 2-RELATED-RELATED"/>
    <property type="match status" value="1"/>
</dbReference>
<evidence type="ECO:0000256" key="3">
    <source>
        <dbReference type="ARBA" id="ARBA00004729"/>
    </source>
</evidence>
<dbReference type="NCBIfam" id="NF002458">
    <property type="entry name" value="PRK01641.1"/>
    <property type="match status" value="1"/>
</dbReference>
<reference evidence="13" key="1">
    <citation type="submission" date="2023-09" db="EMBL/GenBank/DDBJ databases">
        <authorList>
            <person name="Li S."/>
            <person name="Li X."/>
            <person name="Zhang C."/>
            <person name="Zhao Z."/>
        </authorList>
    </citation>
    <scope>NUCLEOTIDE SEQUENCE [LARGE SCALE GENOMIC DNA]</scope>
    <source>
        <strain evidence="13">SQ149</strain>
    </source>
</reference>
<dbReference type="CDD" id="cd01577">
    <property type="entry name" value="IPMI_Swivel"/>
    <property type="match status" value="1"/>
</dbReference>
<dbReference type="InterPro" id="IPR050075">
    <property type="entry name" value="LeuD"/>
</dbReference>
<dbReference type="Proteomes" id="UP001258994">
    <property type="component" value="Chromosome"/>
</dbReference>
<organism evidence="12 13">
    <name type="scientific">Thalassotalea psychrophila</name>
    <dbReference type="NCBI Taxonomy" id="3065647"/>
    <lineage>
        <taxon>Bacteria</taxon>
        <taxon>Pseudomonadati</taxon>
        <taxon>Pseudomonadota</taxon>
        <taxon>Gammaproteobacteria</taxon>
        <taxon>Alteromonadales</taxon>
        <taxon>Colwelliaceae</taxon>
        <taxon>Thalassotalea</taxon>
    </lineage>
</organism>
<dbReference type="Pfam" id="PF00694">
    <property type="entry name" value="Aconitase_C"/>
    <property type="match status" value="1"/>
</dbReference>
<dbReference type="EC" id="4.2.1.33" evidence="10"/>
<dbReference type="NCBIfam" id="TIGR00171">
    <property type="entry name" value="leuD"/>
    <property type="match status" value="1"/>
</dbReference>
<gene>
    <name evidence="10 12" type="primary">leuD</name>
    <name evidence="12" type="ORF">RGQ13_19020</name>
</gene>
<evidence type="ECO:0000256" key="4">
    <source>
        <dbReference type="ARBA" id="ARBA00009845"/>
    </source>
</evidence>
<dbReference type="Gene3D" id="3.20.19.10">
    <property type="entry name" value="Aconitase, domain 4"/>
    <property type="match status" value="1"/>
</dbReference>
<comment type="catalytic activity">
    <reaction evidence="1 10">
        <text>(2R,3S)-3-isopropylmalate = (2S)-2-isopropylmalate</text>
        <dbReference type="Rhea" id="RHEA:32287"/>
        <dbReference type="ChEBI" id="CHEBI:1178"/>
        <dbReference type="ChEBI" id="CHEBI:35121"/>
        <dbReference type="EC" id="4.2.1.33"/>
    </reaction>
</comment>
<keyword evidence="8 10" id="KW-0456">Lyase</keyword>
<comment type="subunit">
    <text evidence="5 10">Heterodimer of LeuC and LeuD.</text>
</comment>
<name>A0ABY9TTV9_9GAMM</name>
<keyword evidence="9 10" id="KW-0100">Branched-chain amino acid biosynthesis</keyword>
<evidence type="ECO:0000256" key="9">
    <source>
        <dbReference type="ARBA" id="ARBA00023304"/>
    </source>
</evidence>
<feature type="domain" description="Aconitase A/isopropylmalate dehydratase small subunit swivel" evidence="11">
    <location>
        <begin position="1"/>
        <end position="132"/>
    </location>
</feature>
<evidence type="ECO:0000256" key="5">
    <source>
        <dbReference type="ARBA" id="ARBA00011271"/>
    </source>
</evidence>
<evidence type="ECO:0000313" key="13">
    <source>
        <dbReference type="Proteomes" id="UP001258994"/>
    </source>
</evidence>
<proteinExistence type="inferred from homology"/>
<accession>A0ABY9TTV9</accession>
<evidence type="ECO:0000259" key="11">
    <source>
        <dbReference type="Pfam" id="PF00694"/>
    </source>
</evidence>